<organism evidence="2">
    <name type="scientific">marine sediment metagenome</name>
    <dbReference type="NCBI Taxonomy" id="412755"/>
    <lineage>
        <taxon>unclassified sequences</taxon>
        <taxon>metagenomes</taxon>
        <taxon>ecological metagenomes</taxon>
    </lineage>
</organism>
<feature type="region of interest" description="Disordered" evidence="1">
    <location>
        <begin position="1"/>
        <end position="41"/>
    </location>
</feature>
<name>X0S5S8_9ZZZZ</name>
<reference evidence="2" key="1">
    <citation type="journal article" date="2014" name="Front. Microbiol.">
        <title>High frequency of phylogenetically diverse reductive dehalogenase-homologous genes in deep subseafloor sedimentary metagenomes.</title>
        <authorList>
            <person name="Kawai M."/>
            <person name="Futagami T."/>
            <person name="Toyoda A."/>
            <person name="Takaki Y."/>
            <person name="Nishi S."/>
            <person name="Hori S."/>
            <person name="Arai W."/>
            <person name="Tsubouchi T."/>
            <person name="Morono Y."/>
            <person name="Uchiyama I."/>
            <person name="Ito T."/>
            <person name="Fujiyama A."/>
            <person name="Inagaki F."/>
            <person name="Takami H."/>
        </authorList>
    </citation>
    <scope>NUCLEOTIDE SEQUENCE</scope>
    <source>
        <strain evidence="2">Expedition CK06-06</strain>
    </source>
</reference>
<feature type="non-terminal residue" evidence="2">
    <location>
        <position position="165"/>
    </location>
</feature>
<protein>
    <submittedName>
        <fullName evidence="2">Uncharacterized protein</fullName>
    </submittedName>
</protein>
<dbReference type="AlphaFoldDB" id="X0S5S8"/>
<comment type="caution">
    <text evidence="2">The sequence shown here is derived from an EMBL/GenBank/DDBJ whole genome shotgun (WGS) entry which is preliminary data.</text>
</comment>
<proteinExistence type="predicted"/>
<accession>X0S5S8</accession>
<sequence length="165" mass="18393">MPDIPIAPELSNETVEPTQFAATPQDDGFTPDPTFKPRQYKEQTAKEILSHTDKDDRSAMATIASYLNQRYKENIDDVLLNYDVVSKHYNFSGNPMADVESIRAGEHDIENQISSMSLNPEAAKQYAQDTSSTWSDFKNSLDVGFLSDFAGASLQGAAKGFEMWK</sequence>
<feature type="compositionally biased region" description="Polar residues" evidence="1">
    <location>
        <begin position="11"/>
        <end position="22"/>
    </location>
</feature>
<gene>
    <name evidence="2" type="ORF">S01H1_15179</name>
</gene>
<dbReference type="EMBL" id="BARS01007925">
    <property type="protein sequence ID" value="GAF71282.1"/>
    <property type="molecule type" value="Genomic_DNA"/>
</dbReference>
<evidence type="ECO:0000256" key="1">
    <source>
        <dbReference type="SAM" id="MobiDB-lite"/>
    </source>
</evidence>
<evidence type="ECO:0000313" key="2">
    <source>
        <dbReference type="EMBL" id="GAF71282.1"/>
    </source>
</evidence>